<proteinExistence type="predicted"/>
<protein>
    <submittedName>
        <fullName evidence="1">Uncharacterized protein</fullName>
    </submittedName>
</protein>
<dbReference type="OrthoDB" id="4743193at2759"/>
<evidence type="ECO:0000313" key="2">
    <source>
        <dbReference type="Proteomes" id="UP000807769"/>
    </source>
</evidence>
<evidence type="ECO:0000313" key="1">
    <source>
        <dbReference type="EMBL" id="KAG1825586.1"/>
    </source>
</evidence>
<name>A0A9P7EMC8_9AGAM</name>
<dbReference type="RefSeq" id="XP_041198839.1">
    <property type="nucleotide sequence ID" value="XM_041332275.1"/>
</dbReference>
<accession>A0A9P7EMC8</accession>
<reference evidence="1" key="1">
    <citation type="journal article" date="2020" name="New Phytol.">
        <title>Comparative genomics reveals dynamic genome evolution in host specialist ectomycorrhizal fungi.</title>
        <authorList>
            <person name="Lofgren L.A."/>
            <person name="Nguyen N.H."/>
            <person name="Vilgalys R."/>
            <person name="Ruytinx J."/>
            <person name="Liao H.L."/>
            <person name="Branco S."/>
            <person name="Kuo A."/>
            <person name="LaButti K."/>
            <person name="Lipzen A."/>
            <person name="Andreopoulos W."/>
            <person name="Pangilinan J."/>
            <person name="Riley R."/>
            <person name="Hundley H."/>
            <person name="Na H."/>
            <person name="Barry K."/>
            <person name="Grigoriev I.V."/>
            <person name="Stajich J.E."/>
            <person name="Kennedy P.G."/>
        </authorList>
    </citation>
    <scope>NUCLEOTIDE SEQUENCE</scope>
    <source>
        <strain evidence="1">MN1</strain>
    </source>
</reference>
<gene>
    <name evidence="1" type="ORF">BJ212DRAFT_1294993</name>
</gene>
<dbReference type="AlphaFoldDB" id="A0A9P7EMC8"/>
<keyword evidence="2" id="KW-1185">Reference proteome</keyword>
<sequence length="233" mass="26127">MGKAMVDEMVMAEVFADVECNLGEIGGDNGVDESMSDTSDEQRNNSCEHWTHVQVEARNTTLQIIGLLGIFFHSMGVPQKVIDVLAHVGLSISITSIHNAVHLMSKEIAANIKQGIQSLKVSFAYDNFDINFKTSEPTIGHHLTFVSTIPRHYAAQQHYGLLILITLHRQQQLLKSMSSTCYNITSMTLTVGPNKTFLSNMAGILDHLWTNLESQNQSYRYLSQRWIKYLSIP</sequence>
<dbReference type="EMBL" id="JABBWG010000002">
    <property type="protein sequence ID" value="KAG1825586.1"/>
    <property type="molecule type" value="Genomic_DNA"/>
</dbReference>
<comment type="caution">
    <text evidence="1">The sequence shown here is derived from an EMBL/GenBank/DDBJ whole genome shotgun (WGS) entry which is preliminary data.</text>
</comment>
<dbReference type="Proteomes" id="UP000807769">
    <property type="component" value="Unassembled WGS sequence"/>
</dbReference>
<organism evidence="1 2">
    <name type="scientific">Suillus subaureus</name>
    <dbReference type="NCBI Taxonomy" id="48587"/>
    <lineage>
        <taxon>Eukaryota</taxon>
        <taxon>Fungi</taxon>
        <taxon>Dikarya</taxon>
        <taxon>Basidiomycota</taxon>
        <taxon>Agaricomycotina</taxon>
        <taxon>Agaricomycetes</taxon>
        <taxon>Agaricomycetidae</taxon>
        <taxon>Boletales</taxon>
        <taxon>Suillineae</taxon>
        <taxon>Suillaceae</taxon>
        <taxon>Suillus</taxon>
    </lineage>
</organism>
<dbReference type="GeneID" id="64626292"/>